<comment type="subcellular location">
    <subcellularLocation>
        <location evidence="1">Cell membrane</location>
        <topology evidence="1">Multi-pass membrane protein</topology>
    </subcellularLocation>
</comment>
<feature type="transmembrane region" description="Helical" evidence="10">
    <location>
        <begin position="96"/>
        <end position="120"/>
    </location>
</feature>
<feature type="transmembrane region" description="Helical" evidence="10">
    <location>
        <begin position="239"/>
        <end position="262"/>
    </location>
</feature>
<dbReference type="PRINTS" id="PR00783">
    <property type="entry name" value="MINTRINSICP"/>
</dbReference>
<feature type="region of interest" description="Disordered" evidence="9">
    <location>
        <begin position="1"/>
        <end position="39"/>
    </location>
</feature>
<dbReference type="RefSeq" id="WP_090034054.1">
    <property type="nucleotide sequence ID" value="NZ_BONM01000030.1"/>
</dbReference>
<dbReference type="Proteomes" id="UP000199012">
    <property type="component" value="Unassembled WGS sequence"/>
</dbReference>
<dbReference type="GO" id="GO:0015250">
    <property type="term" value="F:water channel activity"/>
    <property type="evidence" value="ECO:0007669"/>
    <property type="project" value="TreeGrafter"/>
</dbReference>
<dbReference type="OrthoDB" id="9807293at2"/>
<evidence type="ECO:0000256" key="8">
    <source>
        <dbReference type="RuleBase" id="RU000477"/>
    </source>
</evidence>
<dbReference type="Gene3D" id="1.20.1080.10">
    <property type="entry name" value="Glycerol uptake facilitator protein"/>
    <property type="match status" value="1"/>
</dbReference>
<gene>
    <name evidence="11" type="ORF">SAMN05421867_11432</name>
</gene>
<evidence type="ECO:0000256" key="3">
    <source>
        <dbReference type="ARBA" id="ARBA00022448"/>
    </source>
</evidence>
<organism evidence="11 12">
    <name type="scientific">Cellulomonas marina</name>
    <dbReference type="NCBI Taxonomy" id="988821"/>
    <lineage>
        <taxon>Bacteria</taxon>
        <taxon>Bacillati</taxon>
        <taxon>Actinomycetota</taxon>
        <taxon>Actinomycetes</taxon>
        <taxon>Micrococcales</taxon>
        <taxon>Cellulomonadaceae</taxon>
        <taxon>Cellulomonas</taxon>
    </lineage>
</organism>
<proteinExistence type="inferred from homology"/>
<evidence type="ECO:0000256" key="9">
    <source>
        <dbReference type="SAM" id="MobiDB-lite"/>
    </source>
</evidence>
<dbReference type="InterPro" id="IPR034294">
    <property type="entry name" value="Aquaporin_transptr"/>
</dbReference>
<feature type="transmembrane region" description="Helical" evidence="10">
    <location>
        <begin position="204"/>
        <end position="227"/>
    </location>
</feature>
<feature type="transmembrane region" description="Helical" evidence="10">
    <location>
        <begin position="141"/>
        <end position="163"/>
    </location>
</feature>
<dbReference type="SUPFAM" id="SSF81338">
    <property type="entry name" value="Aquaporin-like"/>
    <property type="match status" value="1"/>
</dbReference>
<keyword evidence="12" id="KW-1185">Reference proteome</keyword>
<evidence type="ECO:0000313" key="12">
    <source>
        <dbReference type="Proteomes" id="UP000199012"/>
    </source>
</evidence>
<evidence type="ECO:0000256" key="7">
    <source>
        <dbReference type="ARBA" id="ARBA00023136"/>
    </source>
</evidence>
<feature type="compositionally biased region" description="Acidic residues" evidence="9">
    <location>
        <begin position="30"/>
        <end position="39"/>
    </location>
</feature>
<dbReference type="STRING" id="988821.SAMN05421867_11432"/>
<keyword evidence="6 10" id="KW-1133">Transmembrane helix</keyword>
<keyword evidence="7 10" id="KW-0472">Membrane</keyword>
<evidence type="ECO:0000256" key="10">
    <source>
        <dbReference type="SAM" id="Phobius"/>
    </source>
</evidence>
<evidence type="ECO:0000256" key="1">
    <source>
        <dbReference type="ARBA" id="ARBA00004651"/>
    </source>
</evidence>
<sequence length="331" mass="33529">MTQPSGSPSPRPDDRDRTGAPSGATAAGDDLLDPYGDEPTDDELVDGGVVVPAGTVVSTGSGLLARTGAEAFGSFVLVLLGLGIGLYASFAHAAGSLVVALGFGVGALAAIIAVGHVSGGHFNPAVTLGAAVAGRTPWKDVLPYWVAQVLGAAVAAMVVFLTIPSGLPGLVDQSGSGTPRTFFSSVANGFGEHSPLSTLSNGQVTFPLAIALLVEAVATAVFVGIILGATDRRANAAHVPFAVGLSLTVLLLLTGPVTNGSLNPARSLAAAIFSEGWAFGQLWLFVVAPLVGAAIAALVYRAFAAQPVEDRLFEEKDEYVTTEDVLVVEDR</sequence>
<keyword evidence="4" id="KW-1003">Cell membrane</keyword>
<dbReference type="PROSITE" id="PS00221">
    <property type="entry name" value="MIP"/>
    <property type="match status" value="1"/>
</dbReference>
<dbReference type="EMBL" id="FOKA01000014">
    <property type="protein sequence ID" value="SFB31601.1"/>
    <property type="molecule type" value="Genomic_DNA"/>
</dbReference>
<dbReference type="AlphaFoldDB" id="A0A1I1A100"/>
<name>A0A1I1A100_9CELL</name>
<feature type="transmembrane region" description="Helical" evidence="10">
    <location>
        <begin position="71"/>
        <end position="90"/>
    </location>
</feature>
<dbReference type="GO" id="GO:0005886">
    <property type="term" value="C:plasma membrane"/>
    <property type="evidence" value="ECO:0007669"/>
    <property type="project" value="UniProtKB-SubCell"/>
</dbReference>
<evidence type="ECO:0000256" key="6">
    <source>
        <dbReference type="ARBA" id="ARBA00022989"/>
    </source>
</evidence>
<protein>
    <submittedName>
        <fullName evidence="11">Aquaporin Z</fullName>
    </submittedName>
</protein>
<dbReference type="Pfam" id="PF00230">
    <property type="entry name" value="MIP"/>
    <property type="match status" value="1"/>
</dbReference>
<comment type="similarity">
    <text evidence="2 8">Belongs to the MIP/aquaporin (TC 1.A.8) family.</text>
</comment>
<dbReference type="InterPro" id="IPR022357">
    <property type="entry name" value="MIP_CS"/>
</dbReference>
<evidence type="ECO:0000256" key="5">
    <source>
        <dbReference type="ARBA" id="ARBA00022692"/>
    </source>
</evidence>
<feature type="transmembrane region" description="Helical" evidence="10">
    <location>
        <begin position="282"/>
        <end position="303"/>
    </location>
</feature>
<dbReference type="PANTHER" id="PTHR19139:SF199">
    <property type="entry name" value="MIP17260P"/>
    <property type="match status" value="1"/>
</dbReference>
<reference evidence="11 12" key="1">
    <citation type="submission" date="2016-10" db="EMBL/GenBank/DDBJ databases">
        <authorList>
            <person name="de Groot N.N."/>
        </authorList>
    </citation>
    <scope>NUCLEOTIDE SEQUENCE [LARGE SCALE GENOMIC DNA]</scope>
    <source>
        <strain evidence="11 12">CGMCC 4.6945</strain>
    </source>
</reference>
<evidence type="ECO:0000313" key="11">
    <source>
        <dbReference type="EMBL" id="SFB31601.1"/>
    </source>
</evidence>
<evidence type="ECO:0000256" key="2">
    <source>
        <dbReference type="ARBA" id="ARBA00006175"/>
    </source>
</evidence>
<dbReference type="InterPro" id="IPR023271">
    <property type="entry name" value="Aquaporin-like"/>
</dbReference>
<keyword evidence="3 8" id="KW-0813">Transport</keyword>
<dbReference type="PANTHER" id="PTHR19139">
    <property type="entry name" value="AQUAPORIN TRANSPORTER"/>
    <property type="match status" value="1"/>
</dbReference>
<accession>A0A1I1A100</accession>
<evidence type="ECO:0000256" key="4">
    <source>
        <dbReference type="ARBA" id="ARBA00022475"/>
    </source>
</evidence>
<dbReference type="InterPro" id="IPR000425">
    <property type="entry name" value="MIP"/>
</dbReference>
<keyword evidence="5 8" id="KW-0812">Transmembrane</keyword>